<evidence type="ECO:0000313" key="3">
    <source>
        <dbReference type="Proteomes" id="UP001166251"/>
    </source>
</evidence>
<comment type="caution">
    <text evidence="2">The sequence shown here is derived from an EMBL/GenBank/DDBJ whole genome shotgun (WGS) entry which is preliminary data.</text>
</comment>
<reference evidence="2" key="1">
    <citation type="submission" date="2021-07" db="EMBL/GenBank/DDBJ databases">
        <title>Neiella marina sp. nov., isolated from the intestinal content of sea cucumber Apostichopus japonicus.</title>
        <authorList>
            <person name="Bai X."/>
        </authorList>
    </citation>
    <scope>NUCLEOTIDE SEQUENCE</scope>
    <source>
        <strain evidence="2">126</strain>
    </source>
</reference>
<keyword evidence="1" id="KW-0732">Signal</keyword>
<keyword evidence="3" id="KW-1185">Reference proteome</keyword>
<feature type="signal peptide" evidence="1">
    <location>
        <begin position="1"/>
        <end position="27"/>
    </location>
</feature>
<name>A0ABS7EB50_9GAMM</name>
<evidence type="ECO:0000256" key="1">
    <source>
        <dbReference type="SAM" id="SignalP"/>
    </source>
</evidence>
<dbReference type="RefSeq" id="WP_220102241.1">
    <property type="nucleotide sequence ID" value="NZ_JAHZSS010000001.1"/>
</dbReference>
<feature type="chain" id="PRO_5046898620" description="Phytase-like domain-containing protein" evidence="1">
    <location>
        <begin position="28"/>
        <end position="292"/>
    </location>
</feature>
<proteinExistence type="predicted"/>
<dbReference type="SUPFAM" id="SSF101898">
    <property type="entry name" value="NHL repeat"/>
    <property type="match status" value="1"/>
</dbReference>
<evidence type="ECO:0008006" key="4">
    <source>
        <dbReference type="Google" id="ProtNLM"/>
    </source>
</evidence>
<accession>A0ABS7EB50</accession>
<gene>
    <name evidence="2" type="ORF">K0504_00820</name>
</gene>
<protein>
    <recommendedName>
        <fullName evidence="4">Phytase-like domain-containing protein</fullName>
    </recommendedName>
</protein>
<dbReference type="EMBL" id="JAHZSS010000001">
    <property type="protein sequence ID" value="MBW8189561.1"/>
    <property type="molecule type" value="Genomic_DNA"/>
</dbReference>
<organism evidence="2 3">
    <name type="scientific">Neiella holothuriorum</name>
    <dbReference type="NCBI Taxonomy" id="2870530"/>
    <lineage>
        <taxon>Bacteria</taxon>
        <taxon>Pseudomonadati</taxon>
        <taxon>Pseudomonadota</taxon>
        <taxon>Gammaproteobacteria</taxon>
        <taxon>Alteromonadales</taxon>
        <taxon>Echinimonadaceae</taxon>
        <taxon>Neiella</taxon>
    </lineage>
</organism>
<sequence length="292" mass="32384">MNLMHGATRLLAIAISAFGLLCNVAGAAELAAYEEVGRYKLAKQVSESSGLACTDERLFVINDSGNEPNVYELDHQGQIQATFPMIAPSRDWEAMTTDGQRLFIADIGNNHGVNRQLQIYHLPLTALHPSKPGMFEQINFSFADFELHPIEPMRHDLDAEAIALNGNDLMLFSKSWQTNRTRVYRVAQLPASQLQLLSPIATIADLPGMVTGAHYDAAEKSYWLVGYNSKGLPKMTPFVARLSEAFEVLEVKLLPGLGQIEAVCIDEQRTLWMAQEQLIFTPALLLKYQAGH</sequence>
<evidence type="ECO:0000313" key="2">
    <source>
        <dbReference type="EMBL" id="MBW8189561.1"/>
    </source>
</evidence>
<dbReference type="Proteomes" id="UP001166251">
    <property type="component" value="Unassembled WGS sequence"/>
</dbReference>